<dbReference type="PROSITE" id="PS51704">
    <property type="entry name" value="GP_PDE"/>
    <property type="match status" value="1"/>
</dbReference>
<dbReference type="PANTHER" id="PTHR46211:SF14">
    <property type="entry name" value="GLYCEROPHOSPHODIESTER PHOSPHODIESTERASE"/>
    <property type="match status" value="1"/>
</dbReference>
<feature type="domain" description="GP-PDE" evidence="1">
    <location>
        <begin position="7"/>
        <end position="229"/>
    </location>
</feature>
<dbReference type="AlphaFoldDB" id="A0A7C2VFZ8"/>
<dbReference type="Gene3D" id="3.20.20.190">
    <property type="entry name" value="Phosphatidylinositol (PI) phosphodiesterase"/>
    <property type="match status" value="1"/>
</dbReference>
<dbReference type="InterPro" id="IPR030395">
    <property type="entry name" value="GP_PDE_dom"/>
</dbReference>
<sequence>MSWKESFLVIAHRGASAYEPENTLAAFKKAIDLGADAIELDVRRSREGIPVVLHDEDLKRVAGIEKKVSELTVDELKKLTVFGKEPIPTLDEVLANFGNITTIFIEVKDEGIEEKIAESIKNHKVYDSVLIISFNYSVLAKIKQLIEKVEIGLLTYKYPLPTGEALKLRAFAILPRYNIISPRTVKEVHSKGLKVYTWTLNDVPTALKVIGYGVDGIATDDPALKRAVRKQQKLTMYFG</sequence>
<dbReference type="InterPro" id="IPR017946">
    <property type="entry name" value="PLC-like_Pdiesterase_TIM-brl"/>
</dbReference>
<accession>A0A7C2VFZ8</accession>
<proteinExistence type="predicted"/>
<reference evidence="2" key="1">
    <citation type="journal article" date="2020" name="mSystems">
        <title>Genome- and Community-Level Interaction Insights into Carbon Utilization and Element Cycling Functions of Hydrothermarchaeota in Hydrothermal Sediment.</title>
        <authorList>
            <person name="Zhou Z."/>
            <person name="Liu Y."/>
            <person name="Xu W."/>
            <person name="Pan J."/>
            <person name="Luo Z.H."/>
            <person name="Li M."/>
        </authorList>
    </citation>
    <scope>NUCLEOTIDE SEQUENCE [LARGE SCALE GENOMIC DNA]</scope>
    <source>
        <strain evidence="2">SpSt-16</strain>
    </source>
</reference>
<organism evidence="2">
    <name type="scientific">Ignisphaera aggregans</name>
    <dbReference type="NCBI Taxonomy" id="334771"/>
    <lineage>
        <taxon>Archaea</taxon>
        <taxon>Thermoproteota</taxon>
        <taxon>Thermoprotei</taxon>
        <taxon>Desulfurococcales</taxon>
        <taxon>Desulfurococcaceae</taxon>
        <taxon>Ignisphaera</taxon>
    </lineage>
</organism>
<dbReference type="PROSITE" id="PS50007">
    <property type="entry name" value="PIPLC_X_DOMAIN"/>
    <property type="match status" value="1"/>
</dbReference>
<gene>
    <name evidence="2" type="ORF">ENO77_00910</name>
</gene>
<dbReference type="GO" id="GO:0006629">
    <property type="term" value="P:lipid metabolic process"/>
    <property type="evidence" value="ECO:0007669"/>
    <property type="project" value="InterPro"/>
</dbReference>
<evidence type="ECO:0000313" key="2">
    <source>
        <dbReference type="EMBL" id="HEW52731.1"/>
    </source>
</evidence>
<dbReference type="CDD" id="cd08556">
    <property type="entry name" value="GDPD"/>
    <property type="match status" value="1"/>
</dbReference>
<dbReference type="PANTHER" id="PTHR46211">
    <property type="entry name" value="GLYCEROPHOSPHORYL DIESTER PHOSPHODIESTERASE"/>
    <property type="match status" value="1"/>
</dbReference>
<dbReference type="Pfam" id="PF03009">
    <property type="entry name" value="GDPD"/>
    <property type="match status" value="1"/>
</dbReference>
<dbReference type="GO" id="GO:0008081">
    <property type="term" value="F:phosphoric diester hydrolase activity"/>
    <property type="evidence" value="ECO:0007669"/>
    <property type="project" value="InterPro"/>
</dbReference>
<name>A0A7C2VFZ8_9CREN</name>
<dbReference type="SUPFAM" id="SSF51695">
    <property type="entry name" value="PLC-like phosphodiesterases"/>
    <property type="match status" value="1"/>
</dbReference>
<dbReference type="EMBL" id="DSGT01000002">
    <property type="protein sequence ID" value="HEW52731.1"/>
    <property type="molecule type" value="Genomic_DNA"/>
</dbReference>
<evidence type="ECO:0000259" key="1">
    <source>
        <dbReference type="PROSITE" id="PS51704"/>
    </source>
</evidence>
<protein>
    <submittedName>
        <fullName evidence="2">Glycerophosphodiester phosphodiesterase</fullName>
    </submittedName>
</protein>
<comment type="caution">
    <text evidence="2">The sequence shown here is derived from an EMBL/GenBank/DDBJ whole genome shotgun (WGS) entry which is preliminary data.</text>
</comment>